<keyword evidence="5 11" id="KW-0812">Transmembrane</keyword>
<feature type="compositionally biased region" description="Low complexity" evidence="10">
    <location>
        <begin position="14"/>
        <end position="26"/>
    </location>
</feature>
<evidence type="ECO:0000256" key="7">
    <source>
        <dbReference type="ARBA" id="ARBA00022989"/>
    </source>
</evidence>
<gene>
    <name evidence="12" type="ORF">CB5_LOCUS11182</name>
</gene>
<accession>A0A6V7PAX0</accession>
<keyword evidence="7 11" id="KW-1133">Transmembrane helix</keyword>
<dbReference type="InterPro" id="IPR013233">
    <property type="entry name" value="PIG-X/PBN1"/>
</dbReference>
<keyword evidence="9" id="KW-0325">Glycoprotein</keyword>
<dbReference type="SMART" id="SM00780">
    <property type="entry name" value="PIG-X"/>
    <property type="match status" value="1"/>
</dbReference>
<evidence type="ECO:0000256" key="3">
    <source>
        <dbReference type="ARBA" id="ARBA00010345"/>
    </source>
</evidence>
<evidence type="ECO:0000256" key="2">
    <source>
        <dbReference type="ARBA" id="ARBA00004687"/>
    </source>
</evidence>
<evidence type="ECO:0000256" key="8">
    <source>
        <dbReference type="ARBA" id="ARBA00023136"/>
    </source>
</evidence>
<dbReference type="UniPathway" id="UPA00196"/>
<evidence type="ECO:0000256" key="10">
    <source>
        <dbReference type="SAM" id="MobiDB-lite"/>
    </source>
</evidence>
<comment type="subcellular location">
    <subcellularLocation>
        <location evidence="1">Endoplasmic reticulum membrane</location>
        <topology evidence="1">Single-pass membrane protein</topology>
    </subcellularLocation>
</comment>
<keyword evidence="6" id="KW-0256">Endoplasmic reticulum</keyword>
<feature type="region of interest" description="Disordered" evidence="10">
    <location>
        <begin position="14"/>
        <end position="33"/>
    </location>
</feature>
<keyword evidence="8 11" id="KW-0472">Membrane</keyword>
<reference evidence="12" key="1">
    <citation type="submission" date="2020-07" db="EMBL/GenBank/DDBJ databases">
        <authorList>
            <person name="Lin J."/>
        </authorList>
    </citation>
    <scope>NUCLEOTIDE SEQUENCE</scope>
</reference>
<evidence type="ECO:0000256" key="9">
    <source>
        <dbReference type="ARBA" id="ARBA00023180"/>
    </source>
</evidence>
<protein>
    <recommendedName>
        <fullName evidence="13">Phosphatidylinositol-glycan biosynthesis class X protein</fullName>
    </recommendedName>
</protein>
<dbReference type="EMBL" id="LR862147">
    <property type="protein sequence ID" value="CAD1827971.1"/>
    <property type="molecule type" value="Genomic_DNA"/>
</dbReference>
<feature type="compositionally biased region" description="Pro residues" evidence="10">
    <location>
        <begin position="59"/>
        <end position="69"/>
    </location>
</feature>
<dbReference type="GO" id="GO:0006506">
    <property type="term" value="P:GPI anchor biosynthetic process"/>
    <property type="evidence" value="ECO:0007669"/>
    <property type="project" value="UniProtKB-UniPathway"/>
</dbReference>
<evidence type="ECO:0000256" key="11">
    <source>
        <dbReference type="SAM" id="Phobius"/>
    </source>
</evidence>
<keyword evidence="4" id="KW-0337">GPI-anchor biosynthesis</keyword>
<evidence type="ECO:0008006" key="13">
    <source>
        <dbReference type="Google" id="ProtNLM"/>
    </source>
</evidence>
<evidence type="ECO:0000256" key="6">
    <source>
        <dbReference type="ARBA" id="ARBA00022824"/>
    </source>
</evidence>
<evidence type="ECO:0000256" key="5">
    <source>
        <dbReference type="ARBA" id="ARBA00022692"/>
    </source>
</evidence>
<feature type="region of interest" description="Disordered" evidence="10">
    <location>
        <begin position="54"/>
        <end position="89"/>
    </location>
</feature>
<proteinExistence type="inferred from homology"/>
<feature type="transmembrane region" description="Helical" evidence="11">
    <location>
        <begin position="357"/>
        <end position="380"/>
    </location>
</feature>
<comment type="similarity">
    <text evidence="3">Belongs to the PIGX family.</text>
</comment>
<sequence length="389" mass="42527">MIAFLTLIWGPHYSSSSDQASPSQTPLSPPFPPRPHPLLFSLASCPNSLLGPSQAPLPLLRPPPSPPMAPRAADLEISPQGRRPPHLRRHRLVPGDSIEWKGACFYENKAWLECHNKSGSPYGGSTLHIKATQNNKEFIGCSPCSQAYLSSSNFHCSCAEKSGSDDKCEGPNVDITVLGVSELQRKLVGEGSHRNLVSTLRFIDCSDAMPNFLNSYDCEAVIIERLPRGVFADPFELQHLVNRRVFADVAVFGDTNLELPSALSNKSIVQIHMDLQHHNLLSNCEIVIELPLHARYPPLDVSGYATVDIGGPDLLLRFRPKEVSSNSCFWSVTPVDVGPAKMVKWQIPCGRKAHSGIVSTITFVSALVGAMSIVFSAVFYSPKNVSKIL</sequence>
<dbReference type="PANTHER" id="PTHR28650:SF1">
    <property type="entry name" value="PHOSPHATIDYLINOSITOL-GLYCAN BIOSYNTHESIS CLASS X PROTEIN"/>
    <property type="match status" value="1"/>
</dbReference>
<organism evidence="12">
    <name type="scientific">Ananas comosus var. bracteatus</name>
    <name type="common">red pineapple</name>
    <dbReference type="NCBI Taxonomy" id="296719"/>
    <lineage>
        <taxon>Eukaryota</taxon>
        <taxon>Viridiplantae</taxon>
        <taxon>Streptophyta</taxon>
        <taxon>Embryophyta</taxon>
        <taxon>Tracheophyta</taxon>
        <taxon>Spermatophyta</taxon>
        <taxon>Magnoliopsida</taxon>
        <taxon>Liliopsida</taxon>
        <taxon>Poales</taxon>
        <taxon>Bromeliaceae</taxon>
        <taxon>Bromelioideae</taxon>
        <taxon>Ananas</taxon>
    </lineage>
</organism>
<dbReference type="InterPro" id="IPR040039">
    <property type="entry name" value="PIGX"/>
</dbReference>
<dbReference type="PANTHER" id="PTHR28650">
    <property type="entry name" value="PHOSPHATIDYLINOSITOL-GLYCAN BIOSYNTHESIS CLASS X PROTEIN"/>
    <property type="match status" value="1"/>
</dbReference>
<evidence type="ECO:0000256" key="1">
    <source>
        <dbReference type="ARBA" id="ARBA00004389"/>
    </source>
</evidence>
<comment type="pathway">
    <text evidence="2">Glycolipid biosynthesis; glycosylphosphatidylinositol-anchor biosynthesis.</text>
</comment>
<evidence type="ECO:0000313" key="12">
    <source>
        <dbReference type="EMBL" id="CAD1827971.1"/>
    </source>
</evidence>
<dbReference type="AlphaFoldDB" id="A0A6V7PAX0"/>
<dbReference type="GO" id="GO:0005789">
    <property type="term" value="C:endoplasmic reticulum membrane"/>
    <property type="evidence" value="ECO:0007669"/>
    <property type="project" value="UniProtKB-SubCell"/>
</dbReference>
<evidence type="ECO:0000256" key="4">
    <source>
        <dbReference type="ARBA" id="ARBA00022502"/>
    </source>
</evidence>
<dbReference type="Pfam" id="PF08320">
    <property type="entry name" value="PIG-X"/>
    <property type="match status" value="1"/>
</dbReference>
<name>A0A6V7PAX0_ANACO</name>